<dbReference type="AlphaFoldDB" id="A0A0D6MMB9"/>
<dbReference type="SUPFAM" id="SSF53448">
    <property type="entry name" value="Nucleotide-diphospho-sugar transferases"/>
    <property type="match status" value="1"/>
</dbReference>
<keyword evidence="5" id="KW-1185">Reference proteome</keyword>
<dbReference type="PANTHER" id="PTHR21461">
    <property type="entry name" value="GLYCOSYLTRANSFERASE FAMILY 92 PROTEIN"/>
    <property type="match status" value="1"/>
</dbReference>
<name>A0A0D6MMB9_9PROT</name>
<evidence type="ECO:0000313" key="5">
    <source>
        <dbReference type="Proteomes" id="UP000032679"/>
    </source>
</evidence>
<dbReference type="GO" id="GO:0005737">
    <property type="term" value="C:cytoplasm"/>
    <property type="evidence" value="ECO:0007669"/>
    <property type="project" value="TreeGrafter"/>
</dbReference>
<dbReference type="OrthoDB" id="1997677at2"/>
<accession>A0A0D6MMB9</accession>
<gene>
    <name evidence="4" type="ORF">Tasa_031_037</name>
</gene>
<dbReference type="Proteomes" id="UP000032679">
    <property type="component" value="Unassembled WGS sequence"/>
</dbReference>
<evidence type="ECO:0008006" key="6">
    <source>
        <dbReference type="Google" id="ProtNLM"/>
    </source>
</evidence>
<reference evidence="4 5" key="1">
    <citation type="submission" date="2012-10" db="EMBL/GenBank/DDBJ databases">
        <title>Genome sequencing of Tanticharoenia sakaeratensis NBRC 103193.</title>
        <authorList>
            <person name="Azuma Y."/>
            <person name="Hadano H."/>
            <person name="Hirakawa H."/>
            <person name="Matsushita K."/>
        </authorList>
    </citation>
    <scope>NUCLEOTIDE SEQUENCE [LARGE SCALE GENOMIC DNA]</scope>
    <source>
        <strain evidence="4 5">NBRC 103193</strain>
    </source>
</reference>
<organism evidence="4 5">
    <name type="scientific">Tanticharoenia sakaeratensis NBRC 103193</name>
    <dbReference type="NCBI Taxonomy" id="1231623"/>
    <lineage>
        <taxon>Bacteria</taxon>
        <taxon>Pseudomonadati</taxon>
        <taxon>Pseudomonadota</taxon>
        <taxon>Alphaproteobacteria</taxon>
        <taxon>Acetobacterales</taxon>
        <taxon>Acetobacteraceae</taxon>
        <taxon>Tanticharoenia</taxon>
    </lineage>
</organism>
<dbReference type="STRING" id="1231623.Tasa_031_037"/>
<dbReference type="RefSeq" id="WP_048849450.1">
    <property type="nucleotide sequence ID" value="NZ_BALE01000031.1"/>
</dbReference>
<dbReference type="EMBL" id="BALE01000031">
    <property type="protein sequence ID" value="GAN54819.1"/>
    <property type="molecule type" value="Genomic_DNA"/>
</dbReference>
<protein>
    <recommendedName>
        <fullName evidence="6">Glycosyl transferase family 2</fullName>
    </recommendedName>
</protein>
<comment type="subcellular location">
    <subcellularLocation>
        <location evidence="1">Membrane</location>
        <topology evidence="1">Single-pass membrane protein</topology>
    </subcellularLocation>
</comment>
<dbReference type="Pfam" id="PF13704">
    <property type="entry name" value="Glyco_tranf_2_4"/>
    <property type="match status" value="1"/>
</dbReference>
<sequence>MGRVAAFTFVRNEADDIGWWISHHLAAGISTLIIYDNFSSDGTWAILQAAQLTGRVHPLRADAGLPQAERRDAAIRDALARYGQTADWIGILEIDEFVVFDDERAALGNVFDGLGDADAMAFSWCVFGSGSNVRRPRVSPLQAYDRHARADFFLHERASLFYRTRAIDTAAVGTPFWGTPSERIAMSYGSPAVIHEGSRIQPNWHGARVRKYACRSMAHFLDRTRGLPQDGLADWWRTHDRNEDAIHVPGNAGAAAPFMHRLYRELWSRTILRAQLAGVLNAASGDSGLVDRGEAAEAFTIHSSESGVIVYDVAQHALRAIPTETFEAEAPGAVGWESVFAFRWPAIADWVVLVRQGEGAFDQGQIGLMLGLMPLRAVPAGADMIALQLPFNGRYMTAIPFNGQVTFDRQQVQGWEQFTLRPAEATDVVRTRVGGIAALARRGLSADGVRSGLTDIAIEQGEALAAVFAMLSGADQQVLIDAFPGCFPIWLRGPDA</sequence>
<keyword evidence="3" id="KW-0472">Membrane</keyword>
<keyword evidence="3" id="KW-1133">Transmembrane helix</keyword>
<dbReference type="InterPro" id="IPR029044">
    <property type="entry name" value="Nucleotide-diphossugar_trans"/>
</dbReference>
<evidence type="ECO:0000313" key="4">
    <source>
        <dbReference type="EMBL" id="GAN54819.1"/>
    </source>
</evidence>
<evidence type="ECO:0000256" key="2">
    <source>
        <dbReference type="ARBA" id="ARBA00022692"/>
    </source>
</evidence>
<dbReference type="PANTHER" id="PTHR21461:SF69">
    <property type="entry name" value="GLYCOSYLTRANSFERASE FAMILY 92 PROTEIN"/>
    <property type="match status" value="1"/>
</dbReference>
<evidence type="ECO:0000256" key="3">
    <source>
        <dbReference type="ARBA" id="ARBA00022989"/>
    </source>
</evidence>
<dbReference type="GO" id="GO:0016020">
    <property type="term" value="C:membrane"/>
    <property type="evidence" value="ECO:0007669"/>
    <property type="project" value="UniProtKB-SubCell"/>
</dbReference>
<proteinExistence type="predicted"/>
<comment type="caution">
    <text evidence="4">The sequence shown here is derived from an EMBL/GenBank/DDBJ whole genome shotgun (WGS) entry which is preliminary data.</text>
</comment>
<keyword evidence="2" id="KW-0812">Transmembrane</keyword>
<evidence type="ECO:0000256" key="1">
    <source>
        <dbReference type="ARBA" id="ARBA00004167"/>
    </source>
</evidence>
<dbReference type="GO" id="GO:0016757">
    <property type="term" value="F:glycosyltransferase activity"/>
    <property type="evidence" value="ECO:0007669"/>
    <property type="project" value="TreeGrafter"/>
</dbReference>